<dbReference type="Proteomes" id="UP000307943">
    <property type="component" value="Unassembled WGS sequence"/>
</dbReference>
<organism evidence="2 3">
    <name type="scientific">Paenibacillus hemerocallicola</name>
    <dbReference type="NCBI Taxonomy" id="1172614"/>
    <lineage>
        <taxon>Bacteria</taxon>
        <taxon>Bacillati</taxon>
        <taxon>Bacillota</taxon>
        <taxon>Bacilli</taxon>
        <taxon>Bacillales</taxon>
        <taxon>Paenibacillaceae</taxon>
        <taxon>Paenibacillus</taxon>
    </lineage>
</organism>
<proteinExistence type="predicted"/>
<evidence type="ECO:0000313" key="2">
    <source>
        <dbReference type="EMBL" id="TNJ55422.1"/>
    </source>
</evidence>
<evidence type="ECO:0000256" key="1">
    <source>
        <dbReference type="SAM" id="MobiDB-lite"/>
    </source>
</evidence>
<evidence type="ECO:0008006" key="4">
    <source>
        <dbReference type="Google" id="ProtNLM"/>
    </source>
</evidence>
<sequence length="205" mass="23472">MSESGSIDTPSNTLAPTGKHKPTTRTKVIEQGTDYLNAIGSDQICGVCIDNGGSCCKGCRNLADGIGCKLRNTSCTAWLCGFLRYFLYETELLREWESFWKQVPGRDYREDYTPEHFTVRKTLSPHNLRLLGSELAEDLKALAESKPRKGYIIDLREQIDRSLDELTIWRNHSKQAIARKNIQLLSRPFHRFHRALEHYLNDTLP</sequence>
<feature type="region of interest" description="Disordered" evidence="1">
    <location>
        <begin position="1"/>
        <end position="23"/>
    </location>
</feature>
<reference evidence="2 3" key="1">
    <citation type="submission" date="2019-05" db="EMBL/GenBank/DDBJ databases">
        <title>We sequenced the genome of Paenibacillus hemerocallicola KCTC 33185 for further insight into its adaptation and study the phylogeny of Paenibacillus.</title>
        <authorList>
            <person name="Narsing Rao M.P."/>
        </authorList>
    </citation>
    <scope>NUCLEOTIDE SEQUENCE [LARGE SCALE GENOMIC DNA]</scope>
    <source>
        <strain evidence="2 3">KCTC 33185</strain>
    </source>
</reference>
<accession>A0A5C4SVA0</accession>
<gene>
    <name evidence="2" type="ORF">FE784_39400</name>
</gene>
<evidence type="ECO:0000313" key="3">
    <source>
        <dbReference type="Proteomes" id="UP000307943"/>
    </source>
</evidence>
<protein>
    <recommendedName>
        <fullName evidence="4">DNA mismatch repair protein</fullName>
    </recommendedName>
</protein>
<dbReference type="OrthoDB" id="2909105at2"/>
<name>A0A5C4SVA0_9BACL</name>
<dbReference type="RefSeq" id="WP_139607780.1">
    <property type="nucleotide sequence ID" value="NZ_VDCQ01000116.1"/>
</dbReference>
<keyword evidence="3" id="KW-1185">Reference proteome</keyword>
<dbReference type="AlphaFoldDB" id="A0A5C4SVA0"/>
<feature type="compositionally biased region" description="Polar residues" evidence="1">
    <location>
        <begin position="1"/>
        <end position="15"/>
    </location>
</feature>
<dbReference type="EMBL" id="VDCQ01000116">
    <property type="protein sequence ID" value="TNJ55422.1"/>
    <property type="molecule type" value="Genomic_DNA"/>
</dbReference>
<comment type="caution">
    <text evidence="2">The sequence shown here is derived from an EMBL/GenBank/DDBJ whole genome shotgun (WGS) entry which is preliminary data.</text>
</comment>